<keyword evidence="3" id="KW-1185">Reference proteome</keyword>
<dbReference type="KEGG" id="fya:KMW28_14940"/>
<sequence length="488" mass="56431">MRVLQIIQFNFIALLLLSSEVFSQKANLEADSVKTQELISYLSKDNIESHLRYLASDDLGGRGMLNLGNSKASSYIQNHFHKIGLKQLNNSWTQIFNVYQPGYSKMNIFNENDTITKENILMMFGQETSTSEVELHYLNQLTLKDIAGRKLKNQALALKEYNPMDQQIQVPDTHAKFVIFIAKDQKDLLVHRIRFSSMMGNRMYLSPQERFNDLNSLALKQEDIFSLLGKEKQALIEKYDNLSKKERKQLSTSVTIELEYENLEYNNENVLGYIEGTDLKDEFIVVTAHYDHLGTKEGVVFNGANDNASGTSAIMEMAEAFKKAKENGIGPRRSILFIAFAAEEVGLLGSEFFCQNPLVPMEKIVANYNFDMVGRINKKYDDHPNYTYLLGTGEQSKQFYKVNNEVHQRYMPEFTVDLKDPENLYKRSDQYHFLINKIPIAFFTDHCMKDYHLPSDDSDKINYEVLYQRTKLGMMMIWEIANRNQILN</sequence>
<dbReference type="AlphaFoldDB" id="A0AAX1N511"/>
<dbReference type="PANTHER" id="PTHR12147:SF26">
    <property type="entry name" value="PEPTIDASE M28 DOMAIN-CONTAINING PROTEIN"/>
    <property type="match status" value="1"/>
</dbReference>
<organism evidence="2 3">
    <name type="scientific">Flammeovirga yaeyamensis</name>
    <dbReference type="NCBI Taxonomy" id="367791"/>
    <lineage>
        <taxon>Bacteria</taxon>
        <taxon>Pseudomonadati</taxon>
        <taxon>Bacteroidota</taxon>
        <taxon>Cytophagia</taxon>
        <taxon>Cytophagales</taxon>
        <taxon>Flammeovirgaceae</taxon>
        <taxon>Flammeovirga</taxon>
    </lineage>
</organism>
<proteinExistence type="predicted"/>
<dbReference type="InterPro" id="IPR045175">
    <property type="entry name" value="M28_fam"/>
</dbReference>
<name>A0AAX1N511_9BACT</name>
<reference evidence="2 3" key="1">
    <citation type="submission" date="2021-05" db="EMBL/GenBank/DDBJ databases">
        <title>Comparative genomic studies on the polysaccharide-degrading batcterial strains of the Flammeovirga genus.</title>
        <authorList>
            <person name="Zewei F."/>
            <person name="Zheng Z."/>
            <person name="Yu L."/>
            <person name="Ruyue G."/>
            <person name="Yanhong M."/>
            <person name="Yuanyuan C."/>
            <person name="Jingyan G."/>
            <person name="Wenjun H."/>
        </authorList>
    </citation>
    <scope>NUCLEOTIDE SEQUENCE [LARGE SCALE GENOMIC DNA]</scope>
    <source>
        <strain evidence="2 3">NBRC:100898</strain>
    </source>
</reference>
<gene>
    <name evidence="2" type="ORF">KMW28_14940</name>
</gene>
<dbReference type="GO" id="GO:0008235">
    <property type="term" value="F:metalloexopeptidase activity"/>
    <property type="evidence" value="ECO:0007669"/>
    <property type="project" value="InterPro"/>
</dbReference>
<evidence type="ECO:0000259" key="1">
    <source>
        <dbReference type="Pfam" id="PF04389"/>
    </source>
</evidence>
<dbReference type="SUPFAM" id="SSF53187">
    <property type="entry name" value="Zn-dependent exopeptidases"/>
    <property type="match status" value="1"/>
</dbReference>
<dbReference type="Proteomes" id="UP000678679">
    <property type="component" value="Chromosome 1"/>
</dbReference>
<dbReference type="PANTHER" id="PTHR12147">
    <property type="entry name" value="METALLOPEPTIDASE M28 FAMILY MEMBER"/>
    <property type="match status" value="1"/>
</dbReference>
<protein>
    <submittedName>
        <fullName evidence="2">M28 family peptidase</fullName>
    </submittedName>
</protein>
<evidence type="ECO:0000313" key="2">
    <source>
        <dbReference type="EMBL" id="QWG00948.1"/>
    </source>
</evidence>
<feature type="domain" description="Peptidase M28" evidence="1">
    <location>
        <begin position="269"/>
        <end position="468"/>
    </location>
</feature>
<accession>A0AAX1N511</accession>
<dbReference type="GO" id="GO:0006508">
    <property type="term" value="P:proteolysis"/>
    <property type="evidence" value="ECO:0007669"/>
    <property type="project" value="InterPro"/>
</dbReference>
<dbReference type="Pfam" id="PF04389">
    <property type="entry name" value="Peptidase_M28"/>
    <property type="match status" value="1"/>
</dbReference>
<evidence type="ECO:0000313" key="3">
    <source>
        <dbReference type="Proteomes" id="UP000678679"/>
    </source>
</evidence>
<dbReference type="Gene3D" id="3.40.630.10">
    <property type="entry name" value="Zn peptidases"/>
    <property type="match status" value="2"/>
</dbReference>
<dbReference type="InterPro" id="IPR007484">
    <property type="entry name" value="Peptidase_M28"/>
</dbReference>
<dbReference type="EMBL" id="CP076132">
    <property type="protein sequence ID" value="QWG00948.1"/>
    <property type="molecule type" value="Genomic_DNA"/>
</dbReference>
<dbReference type="RefSeq" id="WP_169665255.1">
    <property type="nucleotide sequence ID" value="NZ_CP076132.1"/>
</dbReference>